<proteinExistence type="predicted"/>
<sequence length="56" mass="5795">MPAPGAPRQPSTATRATLRSNPRLGDTSKPRPDARAPAGVRPARAPAGLRVPVSIE</sequence>
<dbReference type="Proteomes" id="UP000256780">
    <property type="component" value="Chromosome CBM2587_a"/>
</dbReference>
<feature type="region of interest" description="Disordered" evidence="1">
    <location>
        <begin position="1"/>
        <end position="56"/>
    </location>
</feature>
<evidence type="ECO:0000256" key="1">
    <source>
        <dbReference type="SAM" id="MobiDB-lite"/>
    </source>
</evidence>
<protein>
    <submittedName>
        <fullName evidence="2">Uncharacterized protein</fullName>
    </submittedName>
</protein>
<accession>A0A375BHD2</accession>
<evidence type="ECO:0000313" key="2">
    <source>
        <dbReference type="EMBL" id="SOY45444.1"/>
    </source>
</evidence>
<feature type="compositionally biased region" description="Polar residues" evidence="1">
    <location>
        <begin position="9"/>
        <end position="20"/>
    </location>
</feature>
<gene>
    <name evidence="2" type="ORF">CBM2587_A120045</name>
</gene>
<comment type="caution">
    <text evidence="2">The sequence shown here is derived from an EMBL/GenBank/DDBJ whole genome shotgun (WGS) entry which is preliminary data.</text>
</comment>
<name>A0A375BHD2_9BURK</name>
<organism evidence="2">
    <name type="scientific">Cupriavidus taiwanensis</name>
    <dbReference type="NCBI Taxonomy" id="164546"/>
    <lineage>
        <taxon>Bacteria</taxon>
        <taxon>Pseudomonadati</taxon>
        <taxon>Pseudomonadota</taxon>
        <taxon>Betaproteobacteria</taxon>
        <taxon>Burkholderiales</taxon>
        <taxon>Burkholderiaceae</taxon>
        <taxon>Cupriavidus</taxon>
    </lineage>
</organism>
<reference evidence="2" key="1">
    <citation type="submission" date="2018-01" db="EMBL/GenBank/DDBJ databases">
        <authorList>
            <person name="Clerissi C."/>
        </authorList>
    </citation>
    <scope>NUCLEOTIDE SEQUENCE</scope>
    <source>
        <strain evidence="2">Cupriavidus sp. LMG 19464</strain>
    </source>
</reference>
<dbReference type="EMBL" id="OFSQ01000004">
    <property type="protein sequence ID" value="SOY45444.1"/>
    <property type="molecule type" value="Genomic_DNA"/>
</dbReference>
<feature type="compositionally biased region" description="Low complexity" evidence="1">
    <location>
        <begin position="35"/>
        <end position="56"/>
    </location>
</feature>
<dbReference type="AlphaFoldDB" id="A0A375BHD2"/>